<organism evidence="1">
    <name type="scientific">Aconitum heterophyllum</name>
    <dbReference type="NCBI Taxonomy" id="279769"/>
    <lineage>
        <taxon>Eukaryota</taxon>
        <taxon>Viridiplantae</taxon>
        <taxon>Streptophyta</taxon>
        <taxon>Embryophyta</taxon>
        <taxon>Tracheophyta</taxon>
        <taxon>Spermatophyta</taxon>
        <taxon>Magnoliopsida</taxon>
        <taxon>Ranunculales</taxon>
        <taxon>Ranunculaceae</taxon>
        <taxon>Ranunculoideae</taxon>
        <taxon>Delphinieae</taxon>
        <taxon>Aconitum</taxon>
    </lineage>
</organism>
<evidence type="ECO:0000313" key="1">
    <source>
        <dbReference type="EMBL" id="AIS92483.1"/>
    </source>
</evidence>
<protein>
    <submittedName>
        <fullName evidence="1">Mevalonate kinase</fullName>
    </submittedName>
</protein>
<keyword evidence="1" id="KW-0418">Kinase</keyword>
<sequence length="241" mass="27589">NTILVGFRHFPSSFLSFSAISRKMEEAFPLVVHFHSRVQNQNNESLDFVPSWKVWVFAGHYGVSRDGCGIKCLNKWFFLYHLIPEGSHHGPVSPHFILLLTQALQDGIYTLPLFLFIHTTLWSLVCHRERDILRSQCSTPWIPKSSLRSFSQTRPQLQKKKREKNSWRTKVCSCQWGSTAQSRLFPRSSTSLSPNLQELVAAAASPRSRPQSGGPPLLVSQILAFYGHPLQPPEKKTYIWM</sequence>
<keyword evidence="1" id="KW-0808">Transferase</keyword>
<proteinExistence type="predicted"/>
<gene>
    <name evidence="1" type="primary">MVK</name>
</gene>
<dbReference type="GO" id="GO:0016301">
    <property type="term" value="F:kinase activity"/>
    <property type="evidence" value="ECO:0007669"/>
    <property type="project" value="UniProtKB-KW"/>
</dbReference>
<feature type="non-terminal residue" evidence="1">
    <location>
        <position position="241"/>
    </location>
</feature>
<dbReference type="AlphaFoldDB" id="A0A097DBJ1"/>
<reference evidence="1" key="1">
    <citation type="journal article" date="2014" name="Phytochemistry">
        <title>Multiple genes of mevalonate and non-mevalonate pathways contribute to high aconites content in an endangered medicinal herb, Aconitum heterophyllum Wall.</title>
        <authorList>
            <person name="Malhotra N."/>
            <person name="Kumar V."/>
            <person name="Sood H."/>
            <person name="Singh T.R."/>
            <person name="Chauhan R.S."/>
        </authorList>
    </citation>
    <scope>NUCLEOTIDE SEQUENCE</scope>
    <source>
        <tissue evidence="1">Leaf</tissue>
    </source>
</reference>
<feature type="non-terminal residue" evidence="1">
    <location>
        <position position="1"/>
    </location>
</feature>
<dbReference type="EMBL" id="KF961195">
    <property type="protein sequence ID" value="AIS92483.1"/>
    <property type="molecule type" value="Genomic_DNA"/>
</dbReference>
<accession>A0A097DBJ1</accession>
<name>A0A097DBJ1_9MAGN</name>